<name>A0AAW0KSH0_QUESU</name>
<dbReference type="InterPro" id="IPR050905">
    <property type="entry name" value="Plant_NBS-LRR"/>
</dbReference>
<protein>
    <recommendedName>
        <fullName evidence="2">Disease resistance protein At4g27190-like leucine-rich repeats domain-containing protein</fullName>
    </recommendedName>
</protein>
<dbReference type="PANTHER" id="PTHR33463:SF209">
    <property type="entry name" value="DISEASE RESISTANCE PROTEIN RPS2-LIKE"/>
    <property type="match status" value="1"/>
</dbReference>
<dbReference type="Proteomes" id="UP000237347">
    <property type="component" value="Unassembled WGS sequence"/>
</dbReference>
<comment type="caution">
    <text evidence="3">The sequence shown here is derived from an EMBL/GenBank/DDBJ whole genome shotgun (WGS) entry which is preliminary data.</text>
</comment>
<evidence type="ECO:0000313" key="3">
    <source>
        <dbReference type="EMBL" id="KAK7841725.1"/>
    </source>
</evidence>
<evidence type="ECO:0000256" key="1">
    <source>
        <dbReference type="ARBA" id="ARBA00022821"/>
    </source>
</evidence>
<dbReference type="InterPro" id="IPR032675">
    <property type="entry name" value="LRR_dom_sf"/>
</dbReference>
<sequence length="316" mass="36784">MIQRLNNLEILKVTGNSITEVFGFEGLEEGRCYLERLKELRLDNLSQLASIWKGPCQLADFRNVKTVIVIKCNKLKFLFSPSMSQGLLQLEELWVEDCSDLDEIIQKDGGITLDKITLPRLKTLALQNLALLVYFYDGNSSLECPFLEHLHVRDCPNFRTSNFHSSKQVHFNNERHYNLLKKRLKELRLDNLSQLASIWKGPCQLADFRNVKTVIVIKCNKLKFLFSPSMSQGLLQLEELWVEDCSDLDEIIQKDALQNLALLVNFYDGNSSLEFPFLEHLHVRDCPNFRTPNFHSSKQVHFNNERHYNLLKKRIT</sequence>
<reference evidence="3 4" key="1">
    <citation type="journal article" date="2018" name="Sci. Data">
        <title>The draft genome sequence of cork oak.</title>
        <authorList>
            <person name="Ramos A.M."/>
            <person name="Usie A."/>
            <person name="Barbosa P."/>
            <person name="Barros P.M."/>
            <person name="Capote T."/>
            <person name="Chaves I."/>
            <person name="Simoes F."/>
            <person name="Abreu I."/>
            <person name="Carrasquinho I."/>
            <person name="Faro C."/>
            <person name="Guimaraes J.B."/>
            <person name="Mendonca D."/>
            <person name="Nobrega F."/>
            <person name="Rodrigues L."/>
            <person name="Saibo N.J.M."/>
            <person name="Varela M.C."/>
            <person name="Egas C."/>
            <person name="Matos J."/>
            <person name="Miguel C.M."/>
            <person name="Oliveira M.M."/>
            <person name="Ricardo C.P."/>
            <person name="Goncalves S."/>
        </authorList>
    </citation>
    <scope>NUCLEOTIDE SEQUENCE [LARGE SCALE GENOMIC DNA]</scope>
    <source>
        <strain evidence="4">cv. HL8</strain>
    </source>
</reference>
<gene>
    <name evidence="3" type="ORF">CFP56_015039</name>
</gene>
<dbReference type="AlphaFoldDB" id="A0AAW0KSH0"/>
<feature type="domain" description="Disease resistance protein At4g27190-like leucine-rich repeats" evidence="2">
    <location>
        <begin position="147"/>
        <end position="245"/>
    </location>
</feature>
<evidence type="ECO:0000313" key="4">
    <source>
        <dbReference type="Proteomes" id="UP000237347"/>
    </source>
</evidence>
<dbReference type="Pfam" id="PF23247">
    <property type="entry name" value="LRR_RPS2"/>
    <property type="match status" value="2"/>
</dbReference>
<dbReference type="EMBL" id="PKMF04000235">
    <property type="protein sequence ID" value="KAK7841725.1"/>
    <property type="molecule type" value="Genomic_DNA"/>
</dbReference>
<feature type="domain" description="Disease resistance protein At4g27190-like leucine-rich repeats" evidence="2">
    <location>
        <begin position="1"/>
        <end position="98"/>
    </location>
</feature>
<dbReference type="Gene3D" id="3.80.10.10">
    <property type="entry name" value="Ribonuclease Inhibitor"/>
    <property type="match status" value="2"/>
</dbReference>
<evidence type="ECO:0000259" key="2">
    <source>
        <dbReference type="Pfam" id="PF23247"/>
    </source>
</evidence>
<organism evidence="3 4">
    <name type="scientific">Quercus suber</name>
    <name type="common">Cork oak</name>
    <dbReference type="NCBI Taxonomy" id="58331"/>
    <lineage>
        <taxon>Eukaryota</taxon>
        <taxon>Viridiplantae</taxon>
        <taxon>Streptophyta</taxon>
        <taxon>Embryophyta</taxon>
        <taxon>Tracheophyta</taxon>
        <taxon>Spermatophyta</taxon>
        <taxon>Magnoliopsida</taxon>
        <taxon>eudicotyledons</taxon>
        <taxon>Gunneridae</taxon>
        <taxon>Pentapetalae</taxon>
        <taxon>rosids</taxon>
        <taxon>fabids</taxon>
        <taxon>Fagales</taxon>
        <taxon>Fagaceae</taxon>
        <taxon>Quercus</taxon>
    </lineage>
</organism>
<dbReference type="SUPFAM" id="SSF52047">
    <property type="entry name" value="RNI-like"/>
    <property type="match status" value="1"/>
</dbReference>
<dbReference type="InterPro" id="IPR057135">
    <property type="entry name" value="At4g27190-like_LRR"/>
</dbReference>
<accession>A0AAW0KSH0</accession>
<keyword evidence="4" id="KW-1185">Reference proteome</keyword>
<keyword evidence="1" id="KW-0611">Plant defense</keyword>
<proteinExistence type="predicted"/>
<dbReference type="PANTHER" id="PTHR33463">
    <property type="entry name" value="NB-ARC DOMAIN-CONTAINING PROTEIN-RELATED"/>
    <property type="match status" value="1"/>
</dbReference>